<dbReference type="RefSeq" id="WP_338465466.1">
    <property type="nucleotide sequence ID" value="NZ_CP144921.1"/>
</dbReference>
<feature type="coiled-coil region" evidence="1">
    <location>
        <begin position="504"/>
        <end position="538"/>
    </location>
</feature>
<evidence type="ECO:0000259" key="2">
    <source>
        <dbReference type="Pfam" id="PF20591"/>
    </source>
</evidence>
<sequence length="547" mass="61206">MAFEDNTRNALTALQYESGKPLDIDSLKKVLDSYNITDIDYNDITIYKSSGENIDSPIGNESGFDSAAIHHYNEEKDINDVYYIFRGTEVDLDAPEDVVYDAFGVVAGVSDEQIEDALDFIEEVETNINTNGIKRYGDGHSLGGHLIVSVALIEKNFDDVRGLNDAPVNLKQLASLDSDFVDYLESATDVLDISDIPEEELVLLARDFYAAEANTISHTRVKGEPLYAQSIPYTFYPGASIHYLGDMETPEFPDVLTPRLPWPGLTEVFSRPPMFGTFVSLGLGINADLDRVAYNANINHLLQFITIIGEEMTVAELSELIGKAKDNPWAALSDMPESVNERLKEEVGLGHIVGGLWALKNTAVYEKVLAVINAKEQFDLHSIGTLIELYDQPGQQPVTYRLEPGTGTHILVDEDSLVNALQAMEGALEQKREALGLLYHYRNMELHERMFEQRERVEGMMSNKEANWRAFLQEAGHTYSKDAIRKPTGVTFRKEFDPVPASAVEQIDGIIEMYELDMRELEQLVLDYKENLRGLFAADEALAQSIK</sequence>
<dbReference type="EMBL" id="CP144921">
    <property type="protein sequence ID" value="WWA31835.1"/>
    <property type="molecule type" value="Genomic_DNA"/>
</dbReference>
<protein>
    <submittedName>
        <fullName evidence="3">DUF6792 domain-containing protein</fullName>
    </submittedName>
</protein>
<keyword evidence="1" id="KW-0175">Coiled coil</keyword>
<dbReference type="SUPFAM" id="SSF53474">
    <property type="entry name" value="alpha/beta-Hydrolases"/>
    <property type="match status" value="1"/>
</dbReference>
<name>A0ABZ2D2J0_9BACI</name>
<dbReference type="Pfam" id="PF20591">
    <property type="entry name" value="DUF6792"/>
    <property type="match status" value="1"/>
</dbReference>
<proteinExistence type="predicted"/>
<dbReference type="InterPro" id="IPR046742">
    <property type="entry name" value="DUF6792"/>
</dbReference>
<reference evidence="3 4" key="1">
    <citation type="submission" date="2024-01" db="EMBL/GenBank/DDBJ databases">
        <title>Culturomics analysis of mouse respiratory tract.</title>
        <authorList>
            <person name="Phillips A.M."/>
            <person name="Collette N.M."/>
            <person name="Mageeney C.M."/>
            <person name="Sinha A."/>
            <person name="Hern K.E."/>
            <person name="Arkin A.P."/>
            <person name="Williams K.P."/>
            <person name="Branda S."/>
        </authorList>
    </citation>
    <scope>NUCLEOTIDE SEQUENCE [LARGE SCALE GENOMIC DNA]</scope>
    <source>
        <strain evidence="3 4">CP20</strain>
    </source>
</reference>
<evidence type="ECO:0000256" key="1">
    <source>
        <dbReference type="SAM" id="Coils"/>
    </source>
</evidence>
<dbReference type="InterPro" id="IPR029058">
    <property type="entry name" value="AB_hydrolase_fold"/>
</dbReference>
<evidence type="ECO:0000313" key="4">
    <source>
        <dbReference type="Proteomes" id="UP001341136"/>
    </source>
</evidence>
<gene>
    <name evidence="3" type="ORF">V5G21_08490</name>
</gene>
<evidence type="ECO:0000313" key="3">
    <source>
        <dbReference type="EMBL" id="WWA31835.1"/>
    </source>
</evidence>
<feature type="domain" description="DUF6792" evidence="2">
    <location>
        <begin position="42"/>
        <end position="227"/>
    </location>
</feature>
<keyword evidence="4" id="KW-1185">Reference proteome</keyword>
<organism evidence="3 4">
    <name type="scientific">Shouchella rhizosphaerae</name>
    <dbReference type="NCBI Taxonomy" id="866786"/>
    <lineage>
        <taxon>Bacteria</taxon>
        <taxon>Bacillati</taxon>
        <taxon>Bacillota</taxon>
        <taxon>Bacilli</taxon>
        <taxon>Bacillales</taxon>
        <taxon>Bacillaceae</taxon>
        <taxon>Shouchella</taxon>
    </lineage>
</organism>
<accession>A0ABZ2D2J0</accession>
<dbReference type="Proteomes" id="UP001341136">
    <property type="component" value="Chromosome"/>
</dbReference>